<dbReference type="GO" id="GO:0005634">
    <property type="term" value="C:nucleus"/>
    <property type="evidence" value="ECO:0007669"/>
    <property type="project" value="UniProtKB-SubCell"/>
</dbReference>
<dbReference type="FunFam" id="2.60.40.1490:FF:000001">
    <property type="entry name" value="Histone chaperone ASF1"/>
    <property type="match status" value="1"/>
</dbReference>
<comment type="similarity">
    <text evidence="2">Belongs to the ASF1 family.</text>
</comment>
<feature type="region of interest" description="Disordered" evidence="7">
    <location>
        <begin position="148"/>
        <end position="186"/>
    </location>
</feature>
<keyword evidence="5" id="KW-0143">Chaperone</keyword>
<evidence type="ECO:0000256" key="7">
    <source>
        <dbReference type="SAM" id="MobiDB-lite"/>
    </source>
</evidence>
<evidence type="ECO:0000313" key="8">
    <source>
        <dbReference type="EMBL" id="JAC73405.1"/>
    </source>
</evidence>
<dbReference type="InterPro" id="IPR036747">
    <property type="entry name" value="ASF1-like_sf"/>
</dbReference>
<dbReference type="GO" id="GO:0031567">
    <property type="term" value="P:mitotic cell size control checkpoint signaling"/>
    <property type="evidence" value="ECO:0007669"/>
    <property type="project" value="UniProtKB-ARBA"/>
</dbReference>
<dbReference type="GO" id="GO:0010091">
    <property type="term" value="P:trichome branching"/>
    <property type="evidence" value="ECO:0007669"/>
    <property type="project" value="UniProtKB-ARBA"/>
</dbReference>
<evidence type="ECO:0000256" key="4">
    <source>
        <dbReference type="ARBA" id="ARBA00023163"/>
    </source>
</evidence>
<dbReference type="AlphaFoldDB" id="A0A061RRR7"/>
<sequence>MAAVNITAVNVLNNPSLFTAPLQFEIQYNCQYDLPEDLEWKLTYVGSAESEKYDQVLDSVLVGPVRQGSFRFVFQASPPDPAKLPQDDIVGVTVLFLSCSYRDKEFIRVGYYINNDYQDEELRENPPPKPIIEKLWRELLAEKPRVTKFPIDFDPPSSTATDDIIPTDGAESTPFMDVDAPQDMET</sequence>
<evidence type="ECO:0000256" key="1">
    <source>
        <dbReference type="ARBA" id="ARBA00004123"/>
    </source>
</evidence>
<comment type="subcellular location">
    <subcellularLocation>
        <location evidence="1">Nucleus</location>
    </subcellularLocation>
</comment>
<evidence type="ECO:0000256" key="6">
    <source>
        <dbReference type="ARBA" id="ARBA00023242"/>
    </source>
</evidence>
<keyword evidence="6" id="KW-0539">Nucleus</keyword>
<protein>
    <submittedName>
        <fullName evidence="8">Histone chaperone ASF1</fullName>
    </submittedName>
</protein>
<dbReference type="EMBL" id="GBEZ01006163">
    <property type="protein sequence ID" value="JAC79213.1"/>
    <property type="molecule type" value="Transcribed_RNA"/>
</dbReference>
<dbReference type="SUPFAM" id="SSF101546">
    <property type="entry name" value="ASF1-like"/>
    <property type="match status" value="1"/>
</dbReference>
<dbReference type="GO" id="GO:0000785">
    <property type="term" value="C:chromatin"/>
    <property type="evidence" value="ECO:0007669"/>
    <property type="project" value="TreeGrafter"/>
</dbReference>
<dbReference type="InterPro" id="IPR006818">
    <property type="entry name" value="ASF1-like"/>
</dbReference>
<dbReference type="EMBL" id="GBEZ01012484">
    <property type="protein sequence ID" value="JAC73405.1"/>
    <property type="molecule type" value="Transcribed_RNA"/>
</dbReference>
<evidence type="ECO:0000256" key="5">
    <source>
        <dbReference type="ARBA" id="ARBA00023186"/>
    </source>
</evidence>
<dbReference type="PANTHER" id="PTHR12040">
    <property type="entry name" value="ANTI-SILENCING PROTEIN 1"/>
    <property type="match status" value="1"/>
</dbReference>
<evidence type="ECO:0000256" key="2">
    <source>
        <dbReference type="ARBA" id="ARBA00006051"/>
    </source>
</evidence>
<dbReference type="GO" id="GO:0006335">
    <property type="term" value="P:DNA replication-dependent chromatin assembly"/>
    <property type="evidence" value="ECO:0007669"/>
    <property type="project" value="TreeGrafter"/>
</dbReference>
<dbReference type="PANTHER" id="PTHR12040:SF0">
    <property type="entry name" value="HISTONE CHAPERONE ASF1"/>
    <property type="match status" value="1"/>
</dbReference>
<keyword evidence="3" id="KW-0805">Transcription regulation</keyword>
<gene>
    <name evidence="8" type="primary">ASF1</name>
    <name evidence="9" type="ORF">TSPGSL018_13252</name>
    <name evidence="8" type="ORF">TSPGSL018_28929</name>
</gene>
<accession>A0A061RRR7</accession>
<dbReference type="Gene3D" id="2.60.40.1490">
    <property type="entry name" value="Histone chaperone ASF1-like"/>
    <property type="match status" value="1"/>
</dbReference>
<evidence type="ECO:0000256" key="3">
    <source>
        <dbReference type="ARBA" id="ARBA00023015"/>
    </source>
</evidence>
<organism evidence="8">
    <name type="scientific">Tetraselmis sp. GSL018</name>
    <dbReference type="NCBI Taxonomy" id="582737"/>
    <lineage>
        <taxon>Eukaryota</taxon>
        <taxon>Viridiplantae</taxon>
        <taxon>Chlorophyta</taxon>
        <taxon>core chlorophytes</taxon>
        <taxon>Chlorodendrophyceae</taxon>
        <taxon>Chlorodendrales</taxon>
        <taxon>Chlorodendraceae</taxon>
        <taxon>Tetraselmis</taxon>
    </lineage>
</organism>
<dbReference type="Pfam" id="PF04729">
    <property type="entry name" value="ASF1_hist_chap"/>
    <property type="match status" value="1"/>
</dbReference>
<dbReference type="GO" id="GO:0042393">
    <property type="term" value="F:histone binding"/>
    <property type="evidence" value="ECO:0007669"/>
    <property type="project" value="TreeGrafter"/>
</dbReference>
<name>A0A061RRR7_9CHLO</name>
<proteinExistence type="inferred from homology"/>
<keyword evidence="4" id="KW-0804">Transcription</keyword>
<reference evidence="8" key="1">
    <citation type="submission" date="2014-05" db="EMBL/GenBank/DDBJ databases">
        <title>The transcriptome of the halophilic microalga Tetraselmis sp. GSL018 isolated from the Great Salt Lake, Utah.</title>
        <authorList>
            <person name="Jinkerson R.E."/>
            <person name="D'Adamo S."/>
            <person name="Posewitz M.C."/>
        </authorList>
    </citation>
    <scope>NUCLEOTIDE SEQUENCE</scope>
    <source>
        <strain evidence="8">GSL018</strain>
    </source>
</reference>
<evidence type="ECO:0000313" key="9">
    <source>
        <dbReference type="EMBL" id="JAC79213.1"/>
    </source>
</evidence>